<evidence type="ECO:0000256" key="1">
    <source>
        <dbReference type="SAM" id="Phobius"/>
    </source>
</evidence>
<feature type="transmembrane region" description="Helical" evidence="1">
    <location>
        <begin position="24"/>
        <end position="46"/>
    </location>
</feature>
<sequence>MMLPLVSACFVVWVIEYDHDVLLVEYILGVLTTAIVSLQLVLLVLLDPISGKHYCVEYIYDLKREKLVV</sequence>
<reference evidence="2 3" key="1">
    <citation type="submission" date="2018-07" db="EMBL/GenBank/DDBJ databases">
        <title>The genomes of Aspergillus section Nigri reveals drivers in fungal speciation.</title>
        <authorList>
            <consortium name="DOE Joint Genome Institute"/>
            <person name="Vesth T.C."/>
            <person name="Nybo J."/>
            <person name="Theobald S."/>
            <person name="Brandl J."/>
            <person name="Frisvad J.C."/>
            <person name="Nielsen K.F."/>
            <person name="Lyhne E.K."/>
            <person name="Kogle M.E."/>
            <person name="Kuo A."/>
            <person name="Riley R."/>
            <person name="Clum A."/>
            <person name="Nolan M."/>
            <person name="Lipzen A."/>
            <person name="Salamov A."/>
            <person name="Henrissat B."/>
            <person name="Wiebenga A."/>
            <person name="De vries R.P."/>
            <person name="Grigoriev I.V."/>
            <person name="Mortensen U.H."/>
            <person name="Andersen M.R."/>
            <person name="Baker S.E."/>
        </authorList>
    </citation>
    <scope>NUCLEOTIDE SEQUENCE [LARGE SCALE GENOMIC DNA]</scope>
    <source>
        <strain evidence="2 3">CBS 139.54b</strain>
    </source>
</reference>
<dbReference type="Proteomes" id="UP000253729">
    <property type="component" value="Unassembled WGS sequence"/>
</dbReference>
<protein>
    <submittedName>
        <fullName evidence="2">Uncharacterized protein</fullName>
    </submittedName>
</protein>
<feature type="non-terminal residue" evidence="2">
    <location>
        <position position="69"/>
    </location>
</feature>
<accession>A0A3F3PKH6</accession>
<name>A0A3F3PKH6_9EURO</name>
<dbReference type="AlphaFoldDB" id="A0A3F3PKH6"/>
<dbReference type="RefSeq" id="XP_026620264.1">
    <property type="nucleotide sequence ID" value="XM_026768272.1"/>
</dbReference>
<dbReference type="GeneID" id="38136628"/>
<keyword evidence="3" id="KW-1185">Reference proteome</keyword>
<keyword evidence="1" id="KW-0472">Membrane</keyword>
<dbReference type="EMBL" id="KZ852095">
    <property type="protein sequence ID" value="RDH27242.1"/>
    <property type="molecule type" value="Genomic_DNA"/>
</dbReference>
<keyword evidence="1" id="KW-0812">Transmembrane</keyword>
<keyword evidence="1" id="KW-1133">Transmembrane helix</keyword>
<gene>
    <name evidence="2" type="ORF">BDQ94DRAFT_154221</name>
</gene>
<evidence type="ECO:0000313" key="3">
    <source>
        <dbReference type="Proteomes" id="UP000253729"/>
    </source>
</evidence>
<organism evidence="2 3">
    <name type="scientific">Aspergillus welwitschiae</name>
    <dbReference type="NCBI Taxonomy" id="1341132"/>
    <lineage>
        <taxon>Eukaryota</taxon>
        <taxon>Fungi</taxon>
        <taxon>Dikarya</taxon>
        <taxon>Ascomycota</taxon>
        <taxon>Pezizomycotina</taxon>
        <taxon>Eurotiomycetes</taxon>
        <taxon>Eurotiomycetidae</taxon>
        <taxon>Eurotiales</taxon>
        <taxon>Aspergillaceae</taxon>
        <taxon>Aspergillus</taxon>
        <taxon>Aspergillus subgen. Circumdati</taxon>
    </lineage>
</organism>
<evidence type="ECO:0000313" key="2">
    <source>
        <dbReference type="EMBL" id="RDH27242.1"/>
    </source>
</evidence>
<proteinExistence type="predicted"/>